<organism evidence="3 4">
    <name type="scientific">Neolewinella xylanilytica</name>
    <dbReference type="NCBI Taxonomy" id="1514080"/>
    <lineage>
        <taxon>Bacteria</taxon>
        <taxon>Pseudomonadati</taxon>
        <taxon>Bacteroidota</taxon>
        <taxon>Saprospiria</taxon>
        <taxon>Saprospirales</taxon>
        <taxon>Lewinellaceae</taxon>
        <taxon>Neolewinella</taxon>
    </lineage>
</organism>
<dbReference type="RefSeq" id="WP_104419435.1">
    <property type="nucleotide sequence ID" value="NZ_PTJC01000005.1"/>
</dbReference>
<dbReference type="Proteomes" id="UP000237662">
    <property type="component" value="Unassembled WGS sequence"/>
</dbReference>
<proteinExistence type="predicted"/>
<evidence type="ECO:0000313" key="3">
    <source>
        <dbReference type="EMBL" id="PPK88908.1"/>
    </source>
</evidence>
<reference evidence="3 4" key="1">
    <citation type="submission" date="2018-02" db="EMBL/GenBank/DDBJ databases">
        <title>Genomic Encyclopedia of Archaeal and Bacterial Type Strains, Phase II (KMG-II): from individual species to whole genera.</title>
        <authorList>
            <person name="Goeker M."/>
        </authorList>
    </citation>
    <scope>NUCLEOTIDE SEQUENCE [LARGE SCALE GENOMIC DNA]</scope>
    <source>
        <strain evidence="3 4">DSM 29526</strain>
    </source>
</reference>
<sequence>MKILTTITLFVFALFVVSCGPQVTTAQPTNADLSKYRTFAYLPNADIEMQDSNLDQEQVNQRIIETVNTQMQQEGYQMDRDNPDLLVLISVKRNQEVETTTDPVYATYPYGTYGVNTVSPYYNNYYYNDFYNYGSVVGYDTDTYNYTEGTLIISLVDRESRNTVWKGMTSEAIYSGSTTEEIAQLVDDIFDEYPIEGRARK</sequence>
<dbReference type="Gene3D" id="3.30.160.670">
    <property type="match status" value="1"/>
</dbReference>
<keyword evidence="4" id="KW-1185">Reference proteome</keyword>
<dbReference type="AlphaFoldDB" id="A0A2S6IBN2"/>
<dbReference type="OrthoDB" id="5432251at2"/>
<evidence type="ECO:0000256" key="1">
    <source>
        <dbReference type="SAM" id="SignalP"/>
    </source>
</evidence>
<dbReference type="PROSITE" id="PS51257">
    <property type="entry name" value="PROKAR_LIPOPROTEIN"/>
    <property type="match status" value="1"/>
</dbReference>
<dbReference type="Pfam" id="PF13590">
    <property type="entry name" value="DUF4136"/>
    <property type="match status" value="1"/>
</dbReference>
<dbReference type="EMBL" id="PTJC01000005">
    <property type="protein sequence ID" value="PPK88908.1"/>
    <property type="molecule type" value="Genomic_DNA"/>
</dbReference>
<keyword evidence="1" id="KW-0732">Signal</keyword>
<gene>
    <name evidence="3" type="ORF">CLV84_1882</name>
</gene>
<evidence type="ECO:0000259" key="2">
    <source>
        <dbReference type="Pfam" id="PF13590"/>
    </source>
</evidence>
<protein>
    <submittedName>
        <fullName evidence="3">Uncharacterized protein DUF4136</fullName>
    </submittedName>
</protein>
<name>A0A2S6IBN2_9BACT</name>
<feature type="chain" id="PRO_5015678537" evidence="1">
    <location>
        <begin position="27"/>
        <end position="201"/>
    </location>
</feature>
<dbReference type="InterPro" id="IPR025411">
    <property type="entry name" value="DUF4136"/>
</dbReference>
<accession>A0A2S6IBN2</accession>
<evidence type="ECO:0000313" key="4">
    <source>
        <dbReference type="Proteomes" id="UP000237662"/>
    </source>
</evidence>
<feature type="domain" description="DUF4136" evidence="2">
    <location>
        <begin position="25"/>
        <end position="194"/>
    </location>
</feature>
<comment type="caution">
    <text evidence="3">The sequence shown here is derived from an EMBL/GenBank/DDBJ whole genome shotgun (WGS) entry which is preliminary data.</text>
</comment>
<feature type="signal peptide" evidence="1">
    <location>
        <begin position="1"/>
        <end position="26"/>
    </location>
</feature>